<gene>
    <name evidence="1" type="ORF">g.9724</name>
</gene>
<protein>
    <submittedName>
        <fullName evidence="1">Uncharacterized protein</fullName>
    </submittedName>
</protein>
<sequence length="495" mass="51707">MTREAYISAAAHIAKFGPELSEEAANAFLDAWPLEKAISELRDTHLEPEHVREICGSIGAALNTEAGVTRREEWLPFALFALHSPLAAVRTTASDQLHRALADVHYPEAWKVDACGRLIGIVGEEDAGEAGAGIAAGRLLGAATPGALLCRAAGLREELHRVALLPTAAPRLRTLAVALEVVYRDADLAAPLLPAVRGALEGSRGDVLASVTSMELLQQIGKGRRACRAAIALLDSLQGVLQEFLGSEEELVRDATLVAAAKLVGRGGDSEVFLASQQDRLGPFIAAVAAALLQPEPYAALHAVTAMSRSRTAAALFLLDPARPGAVLVSLALGEEAHNASVRGAAQAALAGLAGGEGEEKGQQTGLDSLLPTDAEAALHAFVEEGQASEWPAVLGAVRPGNVDEMRARHALLSSLMHRPWAAARVCRVPEAMHGLVSGGGAPLLALQATMWHVLRGEQPASQEERTALEAAATHVNSAVAEKRSPAPQVATVQL</sequence>
<dbReference type="AlphaFoldDB" id="A0A1D2AAL3"/>
<accession>A0A1D2AAL3</accession>
<evidence type="ECO:0000313" key="1">
    <source>
        <dbReference type="EMBL" id="JAT76266.1"/>
    </source>
</evidence>
<proteinExistence type="predicted"/>
<dbReference type="EMBL" id="GDKF01002356">
    <property type="protein sequence ID" value="JAT76266.1"/>
    <property type="molecule type" value="Transcribed_RNA"/>
</dbReference>
<name>A0A1D2AAL3_AUXPR</name>
<reference evidence="1" key="1">
    <citation type="submission" date="2015-08" db="EMBL/GenBank/DDBJ databases">
        <authorList>
            <person name="Babu N.S."/>
            <person name="Beckwith C.J."/>
            <person name="Beseler K.G."/>
            <person name="Brison A."/>
            <person name="Carone J.V."/>
            <person name="Caskin T.P."/>
            <person name="Diamond M."/>
            <person name="Durham M.E."/>
            <person name="Foxe J.M."/>
            <person name="Go M."/>
            <person name="Henderson B.A."/>
            <person name="Jones I.B."/>
            <person name="McGettigan J.A."/>
            <person name="Micheletti S.J."/>
            <person name="Nasrallah M.E."/>
            <person name="Ortiz D."/>
            <person name="Piller C.R."/>
            <person name="Privatt S.R."/>
            <person name="Schneider S.L."/>
            <person name="Sharp S."/>
            <person name="Smith T.C."/>
            <person name="Stanton J.D."/>
            <person name="Ullery H.E."/>
            <person name="Wilson R.J."/>
            <person name="Serrano M.G."/>
            <person name="Buck G."/>
            <person name="Lee V."/>
            <person name="Wang Y."/>
            <person name="Carvalho R."/>
            <person name="Voegtly L."/>
            <person name="Shi R."/>
            <person name="Duckworth R."/>
            <person name="Johnson A."/>
            <person name="Loviza R."/>
            <person name="Walstead R."/>
            <person name="Shah Z."/>
            <person name="Kiflezghi M."/>
            <person name="Wade K."/>
            <person name="Ball S.L."/>
            <person name="Bradley K.W."/>
            <person name="Asai D.J."/>
            <person name="Bowman C.A."/>
            <person name="Russell D.A."/>
            <person name="Pope W.H."/>
            <person name="Jacobs-Sera D."/>
            <person name="Hendrix R.W."/>
            <person name="Hatfull G.F."/>
        </authorList>
    </citation>
    <scope>NUCLEOTIDE SEQUENCE</scope>
</reference>
<organism evidence="1">
    <name type="scientific">Auxenochlorella protothecoides</name>
    <name type="common">Green microalga</name>
    <name type="synonym">Chlorella protothecoides</name>
    <dbReference type="NCBI Taxonomy" id="3075"/>
    <lineage>
        <taxon>Eukaryota</taxon>
        <taxon>Viridiplantae</taxon>
        <taxon>Chlorophyta</taxon>
        <taxon>core chlorophytes</taxon>
        <taxon>Trebouxiophyceae</taxon>
        <taxon>Chlorellales</taxon>
        <taxon>Chlorellaceae</taxon>
        <taxon>Auxenochlorella</taxon>
    </lineage>
</organism>